<evidence type="ECO:0008006" key="3">
    <source>
        <dbReference type="Google" id="ProtNLM"/>
    </source>
</evidence>
<dbReference type="OrthoDB" id="9800876at2"/>
<name>A0A844B9G9_9RHOB</name>
<comment type="caution">
    <text evidence="1">The sequence shown here is derived from an EMBL/GenBank/DDBJ whole genome shotgun (WGS) entry which is preliminary data.</text>
</comment>
<organism evidence="1 2">
    <name type="scientific">Rhodovulum strictum</name>
    <dbReference type="NCBI Taxonomy" id="58314"/>
    <lineage>
        <taxon>Bacteria</taxon>
        <taxon>Pseudomonadati</taxon>
        <taxon>Pseudomonadota</taxon>
        <taxon>Alphaproteobacteria</taxon>
        <taxon>Rhodobacterales</taxon>
        <taxon>Paracoccaceae</taxon>
        <taxon>Rhodovulum</taxon>
    </lineage>
</organism>
<accession>A0A844B9G9</accession>
<protein>
    <recommendedName>
        <fullName evidence="3">Chaperone modulatory protein CbpM</fullName>
    </recommendedName>
</protein>
<dbReference type="AlphaFoldDB" id="A0A844B9G9"/>
<gene>
    <name evidence="1" type="ORF">GH815_14715</name>
</gene>
<dbReference type="Proteomes" id="UP000466730">
    <property type="component" value="Unassembled WGS sequence"/>
</dbReference>
<proteinExistence type="predicted"/>
<dbReference type="Gene3D" id="1.10.1660.10">
    <property type="match status" value="1"/>
</dbReference>
<sequence>MTDRLTEDDVLVAIPGLTRTRLLAFVESELIIPLRRENAGDPVHVFRRVDCARLNLLCDLTDGLELDETALGVVITLIDQLHATRKDLLAIARAVDSEPPDVRARIGSAIVGFQR</sequence>
<dbReference type="EMBL" id="WJPO01000026">
    <property type="protein sequence ID" value="MRH22240.1"/>
    <property type="molecule type" value="Genomic_DNA"/>
</dbReference>
<keyword evidence="2" id="KW-1185">Reference proteome</keyword>
<evidence type="ECO:0000313" key="2">
    <source>
        <dbReference type="Proteomes" id="UP000466730"/>
    </source>
</evidence>
<reference evidence="1 2" key="1">
    <citation type="submission" date="2019-11" db="EMBL/GenBank/DDBJ databases">
        <title>Draft Whole-Genome sequence of the marine photosynthetic bacterium Rhodovulum strictum DSM 11289.</title>
        <authorList>
            <person name="Kyndt J.A."/>
            <person name="Meyer T.E."/>
        </authorList>
    </citation>
    <scope>NUCLEOTIDE SEQUENCE [LARGE SCALE GENOMIC DNA]</scope>
    <source>
        <strain evidence="1 2">DSM 11289</strain>
    </source>
</reference>
<evidence type="ECO:0000313" key="1">
    <source>
        <dbReference type="EMBL" id="MRH22240.1"/>
    </source>
</evidence>
<dbReference type="RefSeq" id="WP_153749520.1">
    <property type="nucleotide sequence ID" value="NZ_BAAADI010000040.1"/>
</dbReference>